<keyword evidence="3" id="KW-1185">Reference proteome</keyword>
<comment type="caution">
    <text evidence="2">The sequence shown here is derived from an EMBL/GenBank/DDBJ whole genome shotgun (WGS) entry which is preliminary data.</text>
</comment>
<organism evidence="2 3">
    <name type="scientific">Plakobranchus ocellatus</name>
    <dbReference type="NCBI Taxonomy" id="259542"/>
    <lineage>
        <taxon>Eukaryota</taxon>
        <taxon>Metazoa</taxon>
        <taxon>Spiralia</taxon>
        <taxon>Lophotrochozoa</taxon>
        <taxon>Mollusca</taxon>
        <taxon>Gastropoda</taxon>
        <taxon>Heterobranchia</taxon>
        <taxon>Euthyneura</taxon>
        <taxon>Panpulmonata</taxon>
        <taxon>Sacoglossa</taxon>
        <taxon>Placobranchoidea</taxon>
        <taxon>Plakobranchidae</taxon>
        <taxon>Plakobranchus</taxon>
    </lineage>
</organism>
<name>A0AAV3ZGX6_9GAST</name>
<protein>
    <submittedName>
        <fullName evidence="2">Uncharacterized protein</fullName>
    </submittedName>
</protein>
<reference evidence="2 3" key="1">
    <citation type="journal article" date="2021" name="Elife">
        <title>Chloroplast acquisition without the gene transfer in kleptoplastic sea slugs, Plakobranchus ocellatus.</title>
        <authorList>
            <person name="Maeda T."/>
            <person name="Takahashi S."/>
            <person name="Yoshida T."/>
            <person name="Shimamura S."/>
            <person name="Takaki Y."/>
            <person name="Nagai Y."/>
            <person name="Toyoda A."/>
            <person name="Suzuki Y."/>
            <person name="Arimoto A."/>
            <person name="Ishii H."/>
            <person name="Satoh N."/>
            <person name="Nishiyama T."/>
            <person name="Hasebe M."/>
            <person name="Maruyama T."/>
            <person name="Minagawa J."/>
            <person name="Obokata J."/>
            <person name="Shigenobu S."/>
        </authorList>
    </citation>
    <scope>NUCLEOTIDE SEQUENCE [LARGE SCALE GENOMIC DNA]</scope>
</reference>
<evidence type="ECO:0000313" key="2">
    <source>
        <dbReference type="EMBL" id="GFN94864.1"/>
    </source>
</evidence>
<dbReference type="AlphaFoldDB" id="A0AAV3ZGX6"/>
<feature type="region of interest" description="Disordered" evidence="1">
    <location>
        <begin position="261"/>
        <end position="300"/>
    </location>
</feature>
<dbReference type="EMBL" id="BLXT01002480">
    <property type="protein sequence ID" value="GFN94864.1"/>
    <property type="molecule type" value="Genomic_DNA"/>
</dbReference>
<evidence type="ECO:0000256" key="1">
    <source>
        <dbReference type="SAM" id="MobiDB-lite"/>
    </source>
</evidence>
<evidence type="ECO:0000313" key="3">
    <source>
        <dbReference type="Proteomes" id="UP000735302"/>
    </source>
</evidence>
<feature type="region of interest" description="Disordered" evidence="1">
    <location>
        <begin position="424"/>
        <end position="443"/>
    </location>
</feature>
<gene>
    <name evidence="2" type="ORF">PoB_002137000</name>
</gene>
<feature type="region of interest" description="Disordered" evidence="1">
    <location>
        <begin position="28"/>
        <end position="54"/>
    </location>
</feature>
<feature type="compositionally biased region" description="Basic residues" evidence="1">
    <location>
        <begin position="79"/>
        <end position="88"/>
    </location>
</feature>
<accession>A0AAV3ZGX6</accession>
<dbReference type="Proteomes" id="UP000735302">
    <property type="component" value="Unassembled WGS sequence"/>
</dbReference>
<feature type="region of interest" description="Disordered" evidence="1">
    <location>
        <begin position="78"/>
        <end position="107"/>
    </location>
</feature>
<proteinExistence type="predicted"/>
<sequence>MFLHYSPAPSTSTLSVLSHHLSKLKPSILNGDARSSRRRGRTSRRSIEPSDIEGLETPTREDLFALVSFLQGSYSNAKQFHRSGRVNKKQGTDRQNRRQRRQKRLYDRLQRRREQLQQRGQQHYHHHHQQQNEIAQAFPQSGVYLTYSERRPLLIHTYVYRVSPPLQLGLPDTLFTIFFQDFTRHNARPFRSGFYSFTLDPARKVIRMRTHKLREDVLARVTPVHKHVQRPFDGQHMLTHGELMAVLDLERQDQLSEYLQQLRKPLTPRQERRQSRGRQHYQRQDGNDAEEDGRSAGRDSELSSAVIRLGSSYAACDMFWSRLAPTTFVGITGWQCRGSLGFQQLVLTEEWYKVLNGSHVTERKVPYIFDKLIPTRHDSTHSNDSSTGKLMQALKTSASVVRPYQTEPRIFSTAEEPLHGVYNDLGKSGTQTPGHQYASDRPSSLVQLDSFESSRRYKDSTSGRTRQLKMLRNFRQVEDALTSGHDIGFQVKLSSCLGPQQAKVDRLSFGGNIKDFVMVRKNRRGKGKGDYIFFRTQRTVMSGRGPEHITRDITLTRATRVEVKVIRVVHDPMEVRQEYIYGCKLYNKRSGNGGVKLYLDHAAHVTKVPTFQLLTLALGQGRDLRLLADLSRCQGTKSRPVILIGTYISDYDIIAAEQTIELTVPIHEPANRDCPGDAALMSAKILPNGDVILTKIISDMRNDNVIFPSLTEASRKKSAPPLRFSSAYQCSLANRGPLQTNDENDRAKSVKMFYTT</sequence>
<feature type="compositionally biased region" description="Basic and acidic residues" evidence="1">
    <location>
        <begin position="282"/>
        <end position="300"/>
    </location>
</feature>
<feature type="region of interest" description="Disordered" evidence="1">
    <location>
        <begin position="735"/>
        <end position="756"/>
    </location>
</feature>